<accession>A0ABN2HLV3</accession>
<dbReference type="EMBL" id="BAAANY010000017">
    <property type="protein sequence ID" value="GAA1689554.1"/>
    <property type="molecule type" value="Genomic_DNA"/>
</dbReference>
<reference evidence="2 3" key="1">
    <citation type="journal article" date="2019" name="Int. J. Syst. Evol. Microbiol.">
        <title>The Global Catalogue of Microorganisms (GCM) 10K type strain sequencing project: providing services to taxonomists for standard genome sequencing and annotation.</title>
        <authorList>
            <consortium name="The Broad Institute Genomics Platform"/>
            <consortium name="The Broad Institute Genome Sequencing Center for Infectious Disease"/>
            <person name="Wu L."/>
            <person name="Ma J."/>
        </authorList>
    </citation>
    <scope>NUCLEOTIDE SEQUENCE [LARGE SCALE GENOMIC DNA]</scope>
    <source>
        <strain evidence="2 3">JCM 14718</strain>
    </source>
</reference>
<evidence type="ECO:0000313" key="2">
    <source>
        <dbReference type="EMBL" id="GAA1689554.1"/>
    </source>
</evidence>
<evidence type="ECO:0000256" key="1">
    <source>
        <dbReference type="SAM" id="MobiDB-lite"/>
    </source>
</evidence>
<evidence type="ECO:0000313" key="3">
    <source>
        <dbReference type="Proteomes" id="UP001500618"/>
    </source>
</evidence>
<name>A0ABN2HLV3_9ACTN</name>
<sequence>MREQVVDLTDHEVDFGTVSHRGALAEVLLKRGAEILTLLVKHRAQLLQPIDAPGQWLRTTSAESVAQTRHLCGNGVLDVVRHSASSIRSFRQDAAQYAVQIADAPPATRTQSPSTSLPSKARTPHRRPCMGKNHVRGHFS</sequence>
<protein>
    <submittedName>
        <fullName evidence="2">Uncharacterized protein</fullName>
    </submittedName>
</protein>
<proteinExistence type="predicted"/>
<comment type="caution">
    <text evidence="2">The sequence shown here is derived from an EMBL/GenBank/DDBJ whole genome shotgun (WGS) entry which is preliminary data.</text>
</comment>
<feature type="compositionally biased region" description="Basic residues" evidence="1">
    <location>
        <begin position="122"/>
        <end position="140"/>
    </location>
</feature>
<gene>
    <name evidence="2" type="ORF">GCM10009765_43640</name>
</gene>
<feature type="compositionally biased region" description="Polar residues" evidence="1">
    <location>
        <begin position="108"/>
        <end position="118"/>
    </location>
</feature>
<dbReference type="Proteomes" id="UP001500618">
    <property type="component" value="Unassembled WGS sequence"/>
</dbReference>
<feature type="region of interest" description="Disordered" evidence="1">
    <location>
        <begin position="103"/>
        <end position="140"/>
    </location>
</feature>
<organism evidence="2 3">
    <name type="scientific">Fodinicola feengrottensis</name>
    <dbReference type="NCBI Taxonomy" id="435914"/>
    <lineage>
        <taxon>Bacteria</taxon>
        <taxon>Bacillati</taxon>
        <taxon>Actinomycetota</taxon>
        <taxon>Actinomycetes</taxon>
        <taxon>Mycobacteriales</taxon>
        <taxon>Fodinicola</taxon>
    </lineage>
</organism>
<keyword evidence="3" id="KW-1185">Reference proteome</keyword>